<dbReference type="Proteomes" id="UP000233556">
    <property type="component" value="Unassembled WGS sequence"/>
</dbReference>
<sequence>MQLLLKLNIFIQNLEEIPTMFVYCQCETLSIYQMAFSKNHDRDTNPSGLCQEICTVGRSSGWSKEGDYAMALNLYVLVDTKACVLWTFLIAKGRERKGREGKGREGKGKEKEKKKGRKEKEKKKKKGKERKKRREGKEGRKGREEGRKEKTEKERQRKKDRKKRCNRVKMTKLNQCVQYSVKPSEQTLQKKLGGSLHDSYHSVEDIYSTNWIQEVESRTSSEELEVPI</sequence>
<feature type="compositionally biased region" description="Basic and acidic residues" evidence="1">
    <location>
        <begin position="135"/>
        <end position="157"/>
    </location>
</feature>
<feature type="compositionally biased region" description="Basic residues" evidence="1">
    <location>
        <begin position="114"/>
        <end position="134"/>
    </location>
</feature>
<reference evidence="3" key="1">
    <citation type="submission" date="2017-11" db="EMBL/GenBank/DDBJ databases">
        <authorList>
            <person name="Lima N.C."/>
            <person name="Parody-Merino A.M."/>
            <person name="Battley P.F."/>
            <person name="Fidler A.E."/>
            <person name="Prosdocimi F."/>
        </authorList>
    </citation>
    <scope>NUCLEOTIDE SEQUENCE [LARGE SCALE GENOMIC DNA]</scope>
</reference>
<evidence type="ECO:0000256" key="1">
    <source>
        <dbReference type="SAM" id="MobiDB-lite"/>
    </source>
</evidence>
<evidence type="ECO:0000313" key="3">
    <source>
        <dbReference type="Proteomes" id="UP000233556"/>
    </source>
</evidence>
<dbReference type="AlphaFoldDB" id="A0A2I0UJF2"/>
<feature type="region of interest" description="Disordered" evidence="1">
    <location>
        <begin position="97"/>
        <end position="167"/>
    </location>
</feature>
<name>A0A2I0UJF2_LIMLA</name>
<feature type="compositionally biased region" description="Basic and acidic residues" evidence="1">
    <location>
        <begin position="97"/>
        <end position="113"/>
    </location>
</feature>
<keyword evidence="3" id="KW-1185">Reference proteome</keyword>
<reference evidence="3" key="2">
    <citation type="submission" date="2017-12" db="EMBL/GenBank/DDBJ databases">
        <title>Genome sequence of the Bar-tailed Godwit (Limosa lapponica baueri).</title>
        <authorList>
            <person name="Lima N.C.B."/>
            <person name="Parody-Merino A.M."/>
            <person name="Battley P.F."/>
            <person name="Fidler A.E."/>
            <person name="Prosdocimi F."/>
        </authorList>
    </citation>
    <scope>NUCLEOTIDE SEQUENCE [LARGE SCALE GENOMIC DNA]</scope>
</reference>
<proteinExistence type="predicted"/>
<organism evidence="2 3">
    <name type="scientific">Limosa lapponica baueri</name>
    <dbReference type="NCBI Taxonomy" id="1758121"/>
    <lineage>
        <taxon>Eukaryota</taxon>
        <taxon>Metazoa</taxon>
        <taxon>Chordata</taxon>
        <taxon>Craniata</taxon>
        <taxon>Vertebrata</taxon>
        <taxon>Euteleostomi</taxon>
        <taxon>Archelosauria</taxon>
        <taxon>Archosauria</taxon>
        <taxon>Dinosauria</taxon>
        <taxon>Saurischia</taxon>
        <taxon>Theropoda</taxon>
        <taxon>Coelurosauria</taxon>
        <taxon>Aves</taxon>
        <taxon>Neognathae</taxon>
        <taxon>Neoaves</taxon>
        <taxon>Charadriiformes</taxon>
        <taxon>Scolopacidae</taxon>
        <taxon>Limosa</taxon>
    </lineage>
</organism>
<dbReference type="EMBL" id="KZ505723">
    <property type="protein sequence ID" value="PKU46189.1"/>
    <property type="molecule type" value="Genomic_DNA"/>
</dbReference>
<accession>A0A2I0UJF2</accession>
<gene>
    <name evidence="2" type="ORF">llap_3499</name>
</gene>
<evidence type="ECO:0000313" key="2">
    <source>
        <dbReference type="EMBL" id="PKU46189.1"/>
    </source>
</evidence>
<protein>
    <submittedName>
        <fullName evidence="2">Uncharacterized protein</fullName>
    </submittedName>
</protein>
<feature type="compositionally biased region" description="Basic residues" evidence="1">
    <location>
        <begin position="158"/>
        <end position="167"/>
    </location>
</feature>